<organism evidence="3 4">
    <name type="scientific">Simiduia curdlanivorans</name>
    <dbReference type="NCBI Taxonomy" id="1492769"/>
    <lineage>
        <taxon>Bacteria</taxon>
        <taxon>Pseudomonadati</taxon>
        <taxon>Pseudomonadota</taxon>
        <taxon>Gammaproteobacteria</taxon>
        <taxon>Cellvibrionales</taxon>
        <taxon>Cellvibrionaceae</taxon>
        <taxon>Simiduia</taxon>
    </lineage>
</organism>
<feature type="compositionally biased region" description="Polar residues" evidence="1">
    <location>
        <begin position="67"/>
        <end position="80"/>
    </location>
</feature>
<feature type="compositionally biased region" description="Polar residues" evidence="1">
    <location>
        <begin position="277"/>
        <end position="293"/>
    </location>
</feature>
<feature type="compositionally biased region" description="Polar residues" evidence="1">
    <location>
        <begin position="243"/>
        <end position="254"/>
    </location>
</feature>
<sequence length="293" mass="31490">MKMKLLTLAMLTLVPALSLADRNASSVTERASSQQHRVDRVQRQSAMRANGESRAVSREISRAKTDTGFTRSTRATNAQGQVAGRDTVVTRDAESQSLTRDTTGQRFDGSNYSGSAVVQKTDSGYTRNATRTNADGEVASRSTEVSRDIESQTISRTTTGQNFDGGSYSASSVKQKTDNGFTSSSSRINADGQMANRDVQVTRDAENQSVTRISSGQNFAGDSFSSSSVKQKTETGYIRSSERTNGAGETQSRSVVATVDRDEGVVSKEITRVNAEGESTTRTVEVSTDRSGQ</sequence>
<feature type="region of interest" description="Disordered" evidence="1">
    <location>
        <begin position="273"/>
        <end position="293"/>
    </location>
</feature>
<evidence type="ECO:0000313" key="4">
    <source>
        <dbReference type="Proteomes" id="UP001595840"/>
    </source>
</evidence>
<feature type="region of interest" description="Disordered" evidence="1">
    <location>
        <begin position="47"/>
        <end position="198"/>
    </location>
</feature>
<feature type="compositionally biased region" description="Polar residues" evidence="1">
    <location>
        <begin position="95"/>
        <end position="133"/>
    </location>
</feature>
<reference evidence="4" key="1">
    <citation type="journal article" date="2019" name="Int. J. Syst. Evol. Microbiol.">
        <title>The Global Catalogue of Microorganisms (GCM) 10K type strain sequencing project: providing services to taxonomists for standard genome sequencing and annotation.</title>
        <authorList>
            <consortium name="The Broad Institute Genomics Platform"/>
            <consortium name="The Broad Institute Genome Sequencing Center for Infectious Disease"/>
            <person name="Wu L."/>
            <person name="Ma J."/>
        </authorList>
    </citation>
    <scope>NUCLEOTIDE SEQUENCE [LARGE SCALE GENOMIC DNA]</scope>
    <source>
        <strain evidence="4">CECT 8570</strain>
    </source>
</reference>
<evidence type="ECO:0000256" key="1">
    <source>
        <dbReference type="SAM" id="MobiDB-lite"/>
    </source>
</evidence>
<feature type="compositionally biased region" description="Polar residues" evidence="1">
    <location>
        <begin position="151"/>
        <end position="188"/>
    </location>
</feature>
<gene>
    <name evidence="3" type="ORF">ACFOX3_06320</name>
</gene>
<comment type="caution">
    <text evidence="3">The sequence shown here is derived from an EMBL/GenBank/DDBJ whole genome shotgun (WGS) entry which is preliminary data.</text>
</comment>
<feature type="signal peptide" evidence="2">
    <location>
        <begin position="1"/>
        <end position="20"/>
    </location>
</feature>
<protein>
    <submittedName>
        <fullName evidence="3">Uncharacterized protein</fullName>
    </submittedName>
</protein>
<feature type="region of interest" description="Disordered" evidence="1">
    <location>
        <begin position="214"/>
        <end position="254"/>
    </location>
</feature>
<proteinExistence type="predicted"/>
<evidence type="ECO:0000256" key="2">
    <source>
        <dbReference type="SAM" id="SignalP"/>
    </source>
</evidence>
<feature type="chain" id="PRO_5047106784" evidence="2">
    <location>
        <begin position="21"/>
        <end position="293"/>
    </location>
</feature>
<feature type="compositionally biased region" description="Basic and acidic residues" evidence="1">
    <location>
        <begin position="55"/>
        <end position="65"/>
    </location>
</feature>
<name>A0ABV8V1Y4_9GAMM</name>
<accession>A0ABV8V1Y4</accession>
<feature type="compositionally biased region" description="Polar residues" evidence="1">
    <location>
        <begin position="214"/>
        <end position="230"/>
    </location>
</feature>
<evidence type="ECO:0000313" key="3">
    <source>
        <dbReference type="EMBL" id="MFC4361910.1"/>
    </source>
</evidence>
<dbReference type="RefSeq" id="WP_290264038.1">
    <property type="nucleotide sequence ID" value="NZ_JAUFQG010000006.1"/>
</dbReference>
<dbReference type="EMBL" id="JBHSCX010000004">
    <property type="protein sequence ID" value="MFC4361910.1"/>
    <property type="molecule type" value="Genomic_DNA"/>
</dbReference>
<dbReference type="Proteomes" id="UP001595840">
    <property type="component" value="Unassembled WGS sequence"/>
</dbReference>
<keyword evidence="2" id="KW-0732">Signal</keyword>
<keyword evidence="4" id="KW-1185">Reference proteome</keyword>